<dbReference type="PANTHER" id="PTHR36324:SF1">
    <property type="entry name" value="OS09G0460100 PROTEIN"/>
    <property type="match status" value="1"/>
</dbReference>
<keyword evidence="2" id="KW-1185">Reference proteome</keyword>
<feature type="region of interest" description="Disordered" evidence="1">
    <location>
        <begin position="55"/>
        <end position="76"/>
    </location>
</feature>
<evidence type="ECO:0000256" key="1">
    <source>
        <dbReference type="SAM" id="MobiDB-lite"/>
    </source>
</evidence>
<proteinExistence type="predicted"/>
<accession>A0A6P6AVF1</accession>
<dbReference type="KEGG" id="dzi:111312627"/>
<name>A0A6P6AVF1_DURZI</name>
<organism evidence="2 3">
    <name type="scientific">Durio zibethinus</name>
    <name type="common">Durian</name>
    <dbReference type="NCBI Taxonomy" id="66656"/>
    <lineage>
        <taxon>Eukaryota</taxon>
        <taxon>Viridiplantae</taxon>
        <taxon>Streptophyta</taxon>
        <taxon>Embryophyta</taxon>
        <taxon>Tracheophyta</taxon>
        <taxon>Spermatophyta</taxon>
        <taxon>Magnoliopsida</taxon>
        <taxon>eudicotyledons</taxon>
        <taxon>Gunneridae</taxon>
        <taxon>Pentapetalae</taxon>
        <taxon>rosids</taxon>
        <taxon>malvids</taxon>
        <taxon>Malvales</taxon>
        <taxon>Malvaceae</taxon>
        <taxon>Helicteroideae</taxon>
        <taxon>Durio</taxon>
    </lineage>
</organism>
<gene>
    <name evidence="3" type="primary">LOC111312627</name>
</gene>
<dbReference type="RefSeq" id="XP_022768803.1">
    <property type="nucleotide sequence ID" value="XM_022913068.1"/>
</dbReference>
<feature type="compositionally biased region" description="Acidic residues" evidence="1">
    <location>
        <begin position="64"/>
        <end position="76"/>
    </location>
</feature>
<evidence type="ECO:0000313" key="3">
    <source>
        <dbReference type="RefSeq" id="XP_022768803.1"/>
    </source>
</evidence>
<dbReference type="AlphaFoldDB" id="A0A6P6AVF1"/>
<evidence type="ECO:0000313" key="2">
    <source>
        <dbReference type="Proteomes" id="UP000515121"/>
    </source>
</evidence>
<protein>
    <submittedName>
        <fullName evidence="3">Uncharacterized protein LOC111312627</fullName>
    </submittedName>
</protein>
<dbReference type="OrthoDB" id="1930572at2759"/>
<sequence>MKILMYSQQILYKCIQTAAFSNMGVFYQEEQPRQSKRWKFLNTVLKEAFSNCHTFNGELSNSGPEEEYSTSDIDDESEEVVSEIRSQAMEKMKHRPSLISESFSWLLSPSTGEAIYNLKARQTKMIKEGNSFLLGVVSPSV</sequence>
<dbReference type="Proteomes" id="UP000515121">
    <property type="component" value="Unplaced"/>
</dbReference>
<dbReference type="GeneID" id="111312627"/>
<reference evidence="3" key="1">
    <citation type="submission" date="2025-08" db="UniProtKB">
        <authorList>
            <consortium name="RefSeq"/>
        </authorList>
    </citation>
    <scope>IDENTIFICATION</scope>
    <source>
        <tissue evidence="3">Fruit stalk</tissue>
    </source>
</reference>
<dbReference type="PANTHER" id="PTHR36324">
    <property type="entry name" value="OS09G0460100 PROTEIN"/>
    <property type="match status" value="1"/>
</dbReference>